<dbReference type="EMBL" id="AFRT01000177">
    <property type="protein sequence ID" value="ELU45133.1"/>
    <property type="molecule type" value="Genomic_DNA"/>
</dbReference>
<dbReference type="PANTHER" id="PTHR24287">
    <property type="entry name" value="P450, PUTATIVE (EUROFUNG)-RELATED"/>
    <property type="match status" value="1"/>
</dbReference>
<dbReference type="GO" id="GO:0020037">
    <property type="term" value="F:heme binding"/>
    <property type="evidence" value="ECO:0007669"/>
    <property type="project" value="InterPro"/>
</dbReference>
<comment type="caution">
    <text evidence="8">The sequence shown here is derived from an EMBL/GenBank/DDBJ whole genome shotgun (WGS) entry which is preliminary data.</text>
</comment>
<comment type="cofactor">
    <cofactor evidence="1">
        <name>heme</name>
        <dbReference type="ChEBI" id="CHEBI:30413"/>
    </cofactor>
</comment>
<evidence type="ECO:0000313" key="8">
    <source>
        <dbReference type="EMBL" id="ELU45133.1"/>
    </source>
</evidence>
<evidence type="ECO:0000256" key="3">
    <source>
        <dbReference type="ARBA" id="ARBA00022617"/>
    </source>
</evidence>
<keyword evidence="9" id="KW-1185">Reference proteome</keyword>
<keyword evidence="4" id="KW-0479">Metal-binding</keyword>
<keyword evidence="6" id="KW-0408">Iron</keyword>
<keyword evidence="3" id="KW-0349">Heme</keyword>
<protein>
    <submittedName>
        <fullName evidence="8">Cytochrome P450 domain-containing protein</fullName>
    </submittedName>
</protein>
<dbReference type="Gene3D" id="1.10.630.10">
    <property type="entry name" value="Cytochrome P450"/>
    <property type="match status" value="1"/>
</dbReference>
<name>L8X7T4_THACA</name>
<accession>L8X7T4</accession>
<dbReference type="InterPro" id="IPR036396">
    <property type="entry name" value="Cyt_P450_sf"/>
</dbReference>
<evidence type="ECO:0000256" key="4">
    <source>
        <dbReference type="ARBA" id="ARBA00022723"/>
    </source>
</evidence>
<proteinExistence type="inferred from homology"/>
<evidence type="ECO:0000256" key="6">
    <source>
        <dbReference type="ARBA" id="ARBA00023004"/>
    </source>
</evidence>
<gene>
    <name evidence="8" type="ORF">AG1IA_00834</name>
</gene>
<evidence type="ECO:0000313" key="9">
    <source>
        <dbReference type="Proteomes" id="UP000011668"/>
    </source>
</evidence>
<dbReference type="InterPro" id="IPR047146">
    <property type="entry name" value="Cyt_P450_E_CYP52_fungi"/>
</dbReference>
<evidence type="ECO:0000256" key="2">
    <source>
        <dbReference type="ARBA" id="ARBA00010617"/>
    </source>
</evidence>
<dbReference type="PANTHER" id="PTHR24287:SF1">
    <property type="entry name" value="P450, PUTATIVE (EUROFUNG)-RELATED"/>
    <property type="match status" value="1"/>
</dbReference>
<dbReference type="Proteomes" id="UP000011668">
    <property type="component" value="Unassembled WGS sequence"/>
</dbReference>
<dbReference type="GO" id="GO:0004497">
    <property type="term" value="F:monooxygenase activity"/>
    <property type="evidence" value="ECO:0007669"/>
    <property type="project" value="UniProtKB-KW"/>
</dbReference>
<keyword evidence="7" id="KW-0503">Monooxygenase</keyword>
<organism evidence="8 9">
    <name type="scientific">Thanatephorus cucumeris (strain AG1-IA)</name>
    <name type="common">Rice sheath blight fungus</name>
    <name type="synonym">Rhizoctonia solani</name>
    <dbReference type="NCBI Taxonomy" id="983506"/>
    <lineage>
        <taxon>Eukaryota</taxon>
        <taxon>Fungi</taxon>
        <taxon>Dikarya</taxon>
        <taxon>Basidiomycota</taxon>
        <taxon>Agaricomycotina</taxon>
        <taxon>Agaricomycetes</taxon>
        <taxon>Cantharellales</taxon>
        <taxon>Ceratobasidiaceae</taxon>
        <taxon>Rhizoctonia</taxon>
        <taxon>Rhizoctonia solani AG-1</taxon>
    </lineage>
</organism>
<sequence>MHDDIIYSVLDELSKEYGNTFNMRLLWDDMIVTIDHDVIKFILATGFNSFGKGPKQQARLEGLLGDGIFNRDGDLWKFVPPKHDPAILCPRTDQRIRSF</sequence>
<dbReference type="Pfam" id="PF00067">
    <property type="entry name" value="p450"/>
    <property type="match status" value="1"/>
</dbReference>
<dbReference type="GO" id="GO:0016705">
    <property type="term" value="F:oxidoreductase activity, acting on paired donors, with incorporation or reduction of molecular oxygen"/>
    <property type="evidence" value="ECO:0007669"/>
    <property type="project" value="InterPro"/>
</dbReference>
<keyword evidence="5" id="KW-0560">Oxidoreductase</keyword>
<dbReference type="GO" id="GO:0005506">
    <property type="term" value="F:iron ion binding"/>
    <property type="evidence" value="ECO:0007669"/>
    <property type="project" value="InterPro"/>
</dbReference>
<dbReference type="AlphaFoldDB" id="L8X7T4"/>
<dbReference type="STRING" id="983506.L8X7T4"/>
<dbReference type="OrthoDB" id="3258638at2759"/>
<comment type="similarity">
    <text evidence="2">Belongs to the cytochrome P450 family.</text>
</comment>
<dbReference type="HOGENOM" id="CLU_2321947_0_0_1"/>
<evidence type="ECO:0000256" key="5">
    <source>
        <dbReference type="ARBA" id="ARBA00023002"/>
    </source>
</evidence>
<reference evidence="8 9" key="1">
    <citation type="journal article" date="2013" name="Nat. Commun.">
        <title>The evolution and pathogenic mechanisms of the rice sheath blight pathogen.</title>
        <authorList>
            <person name="Zheng A."/>
            <person name="Lin R."/>
            <person name="Xu L."/>
            <person name="Qin P."/>
            <person name="Tang C."/>
            <person name="Ai P."/>
            <person name="Zhang D."/>
            <person name="Liu Y."/>
            <person name="Sun Z."/>
            <person name="Feng H."/>
            <person name="Wang Y."/>
            <person name="Chen Y."/>
            <person name="Liang X."/>
            <person name="Fu R."/>
            <person name="Li Q."/>
            <person name="Zhang J."/>
            <person name="Yu X."/>
            <person name="Xie Z."/>
            <person name="Ding L."/>
            <person name="Guan P."/>
            <person name="Tang J."/>
            <person name="Liang Y."/>
            <person name="Wang S."/>
            <person name="Deng Q."/>
            <person name="Li S."/>
            <person name="Zhu J."/>
            <person name="Wang L."/>
            <person name="Liu H."/>
            <person name="Li P."/>
        </authorList>
    </citation>
    <scope>NUCLEOTIDE SEQUENCE [LARGE SCALE GENOMIC DNA]</scope>
    <source>
        <strain evidence="9">AG-1 IA</strain>
    </source>
</reference>
<dbReference type="SUPFAM" id="SSF48264">
    <property type="entry name" value="Cytochrome P450"/>
    <property type="match status" value="1"/>
</dbReference>
<dbReference type="InterPro" id="IPR001128">
    <property type="entry name" value="Cyt_P450"/>
</dbReference>
<evidence type="ECO:0000256" key="7">
    <source>
        <dbReference type="ARBA" id="ARBA00023033"/>
    </source>
</evidence>
<evidence type="ECO:0000256" key="1">
    <source>
        <dbReference type="ARBA" id="ARBA00001971"/>
    </source>
</evidence>